<evidence type="ECO:0000313" key="2">
    <source>
        <dbReference type="Proteomes" id="UP000028999"/>
    </source>
</evidence>
<name>A0A078J9P6_BRANA</name>
<gene>
    <name evidence="1" type="primary">BnaCnng36320D</name>
    <name evidence="1" type="ORF">GSBRNA2T00029626001</name>
</gene>
<reference evidence="1 2" key="1">
    <citation type="journal article" date="2014" name="Science">
        <title>Plant genetics. Early allopolyploid evolution in the post-Neolithic Brassica napus oilseed genome.</title>
        <authorList>
            <person name="Chalhoub B."/>
            <person name="Denoeud F."/>
            <person name="Liu S."/>
            <person name="Parkin I.A."/>
            <person name="Tang H."/>
            <person name="Wang X."/>
            <person name="Chiquet J."/>
            <person name="Belcram H."/>
            <person name="Tong C."/>
            <person name="Samans B."/>
            <person name="Correa M."/>
            <person name="Da Silva C."/>
            <person name="Just J."/>
            <person name="Falentin C."/>
            <person name="Koh C.S."/>
            <person name="Le Clainche I."/>
            <person name="Bernard M."/>
            <person name="Bento P."/>
            <person name="Noel B."/>
            <person name="Labadie K."/>
            <person name="Alberti A."/>
            <person name="Charles M."/>
            <person name="Arnaud D."/>
            <person name="Guo H."/>
            <person name="Daviaud C."/>
            <person name="Alamery S."/>
            <person name="Jabbari K."/>
            <person name="Zhao M."/>
            <person name="Edger P.P."/>
            <person name="Chelaifa H."/>
            <person name="Tack D."/>
            <person name="Lassalle G."/>
            <person name="Mestiri I."/>
            <person name="Schnel N."/>
            <person name="Le Paslier M.C."/>
            <person name="Fan G."/>
            <person name="Renault V."/>
            <person name="Bayer P.E."/>
            <person name="Golicz A.A."/>
            <person name="Manoli S."/>
            <person name="Lee T.H."/>
            <person name="Thi V.H."/>
            <person name="Chalabi S."/>
            <person name="Hu Q."/>
            <person name="Fan C."/>
            <person name="Tollenaere R."/>
            <person name="Lu Y."/>
            <person name="Battail C."/>
            <person name="Shen J."/>
            <person name="Sidebottom C.H."/>
            <person name="Wang X."/>
            <person name="Canaguier A."/>
            <person name="Chauveau A."/>
            <person name="Berard A."/>
            <person name="Deniot G."/>
            <person name="Guan M."/>
            <person name="Liu Z."/>
            <person name="Sun F."/>
            <person name="Lim Y.P."/>
            <person name="Lyons E."/>
            <person name="Town C.D."/>
            <person name="Bancroft I."/>
            <person name="Wang X."/>
            <person name="Meng J."/>
            <person name="Ma J."/>
            <person name="Pires J.C."/>
            <person name="King G.J."/>
            <person name="Brunel D."/>
            <person name="Delourme R."/>
            <person name="Renard M."/>
            <person name="Aury J.M."/>
            <person name="Adams K.L."/>
            <person name="Batley J."/>
            <person name="Snowdon R.J."/>
            <person name="Tost J."/>
            <person name="Edwards D."/>
            <person name="Zhou Y."/>
            <person name="Hua W."/>
            <person name="Sharpe A.G."/>
            <person name="Paterson A.H."/>
            <person name="Guan C."/>
            <person name="Wincker P."/>
        </authorList>
    </citation>
    <scope>NUCLEOTIDE SEQUENCE [LARGE SCALE GENOMIC DNA]</scope>
    <source>
        <strain evidence="2">cv. Darmor-bzh</strain>
    </source>
</reference>
<dbReference type="Proteomes" id="UP000028999">
    <property type="component" value="Unassembled WGS sequence"/>
</dbReference>
<sequence>MSEFYNLKGLNDDETLELFTRCAFGNIVIEENLMDLSKKEIQSSKKMVEMVSTLPDVCEVLIAENNYIRLIPYEEYNEAQENKEFQSDNDGVLATRDTDLITLTTSDLCSKSYPQKSLRARLYNRFSKSIPRNLRLYRLDYNSMIRSLSEHFQKHHVLVQGVSSQLQKLSQSFSNSRDHDLLEQNLQRLLTLSGGCDRIKRVLDFLRKIRELNRKGEEN</sequence>
<keyword evidence="2" id="KW-1185">Reference proteome</keyword>
<protein>
    <submittedName>
        <fullName evidence="1">BnaCnng36320D protein</fullName>
    </submittedName>
</protein>
<evidence type="ECO:0000313" key="1">
    <source>
        <dbReference type="EMBL" id="CDY60460.1"/>
    </source>
</evidence>
<dbReference type="PaxDb" id="3708-A0A078J9P6"/>
<proteinExistence type="predicted"/>
<dbReference type="STRING" id="3708.A0A078J9P6"/>
<organism evidence="1 2">
    <name type="scientific">Brassica napus</name>
    <name type="common">Rape</name>
    <dbReference type="NCBI Taxonomy" id="3708"/>
    <lineage>
        <taxon>Eukaryota</taxon>
        <taxon>Viridiplantae</taxon>
        <taxon>Streptophyta</taxon>
        <taxon>Embryophyta</taxon>
        <taxon>Tracheophyta</taxon>
        <taxon>Spermatophyta</taxon>
        <taxon>Magnoliopsida</taxon>
        <taxon>eudicotyledons</taxon>
        <taxon>Gunneridae</taxon>
        <taxon>Pentapetalae</taxon>
        <taxon>rosids</taxon>
        <taxon>malvids</taxon>
        <taxon>Brassicales</taxon>
        <taxon>Brassicaceae</taxon>
        <taxon>Brassiceae</taxon>
        <taxon>Brassica</taxon>
    </lineage>
</organism>
<accession>A0A078J9P6</accession>
<dbReference type="EMBL" id="LK033883">
    <property type="protein sequence ID" value="CDY60460.1"/>
    <property type="molecule type" value="Genomic_DNA"/>
</dbReference>
<dbReference type="Gramene" id="CDY60460">
    <property type="protein sequence ID" value="CDY60460"/>
    <property type="gene ID" value="GSBRNA2T00029626001"/>
</dbReference>
<dbReference type="AlphaFoldDB" id="A0A078J9P6"/>